<dbReference type="AlphaFoldDB" id="A0A8S1PUF0"/>
<dbReference type="EMBL" id="CAJJDN010000086">
    <property type="protein sequence ID" value="CAD8106213.1"/>
    <property type="molecule type" value="Genomic_DNA"/>
</dbReference>
<dbReference type="Proteomes" id="UP000692954">
    <property type="component" value="Unassembled WGS sequence"/>
</dbReference>
<sequence>MKHILKNQIKSSLTQINHYDIPSFENIQKNRYANKILSNSENKISFLSKLKKMNLSHLIRERKQQRIYQIQNYNLILKNWCKNHSVKLKTFQQFIQKKIRIIIKRNNRKQCRFELIMQLRNLDWKFQISINIGIIFVKYAIKIYDTNKINDSQKMNNKKRKISILKRINHSNVIKLIYTIENRKSV</sequence>
<evidence type="ECO:0000313" key="1">
    <source>
        <dbReference type="EMBL" id="CAD8106213.1"/>
    </source>
</evidence>
<reference evidence="1" key="1">
    <citation type="submission" date="2021-01" db="EMBL/GenBank/DDBJ databases">
        <authorList>
            <consortium name="Genoscope - CEA"/>
            <person name="William W."/>
        </authorList>
    </citation>
    <scope>NUCLEOTIDE SEQUENCE</scope>
</reference>
<organism evidence="1 2">
    <name type="scientific">Paramecium sonneborni</name>
    <dbReference type="NCBI Taxonomy" id="65129"/>
    <lineage>
        <taxon>Eukaryota</taxon>
        <taxon>Sar</taxon>
        <taxon>Alveolata</taxon>
        <taxon>Ciliophora</taxon>
        <taxon>Intramacronucleata</taxon>
        <taxon>Oligohymenophorea</taxon>
        <taxon>Peniculida</taxon>
        <taxon>Parameciidae</taxon>
        <taxon>Paramecium</taxon>
    </lineage>
</organism>
<keyword evidence="2" id="KW-1185">Reference proteome</keyword>
<proteinExistence type="predicted"/>
<evidence type="ECO:0000313" key="2">
    <source>
        <dbReference type="Proteomes" id="UP000692954"/>
    </source>
</evidence>
<gene>
    <name evidence="1" type="ORF">PSON_ATCC_30995.1.T0860094</name>
</gene>
<protein>
    <submittedName>
        <fullName evidence="1">Uncharacterized protein</fullName>
    </submittedName>
</protein>
<accession>A0A8S1PUF0</accession>
<comment type="caution">
    <text evidence="1">The sequence shown here is derived from an EMBL/GenBank/DDBJ whole genome shotgun (WGS) entry which is preliminary data.</text>
</comment>
<name>A0A8S1PUF0_9CILI</name>